<accession>A0ABR1ZYV1</accession>
<sequence>MEETFLSLSRTSSLLTSAFAQLSESLSNLTWQVKRFANTQENGVDDDATFRIQKTAVQHRDYERLGSAQLLQNDPTKNWDPP</sequence>
<organism evidence="2 3">
    <name type="scientific">Hibiscus sabdariffa</name>
    <name type="common">roselle</name>
    <dbReference type="NCBI Taxonomy" id="183260"/>
    <lineage>
        <taxon>Eukaryota</taxon>
        <taxon>Viridiplantae</taxon>
        <taxon>Streptophyta</taxon>
        <taxon>Embryophyta</taxon>
        <taxon>Tracheophyta</taxon>
        <taxon>Spermatophyta</taxon>
        <taxon>Magnoliopsida</taxon>
        <taxon>eudicotyledons</taxon>
        <taxon>Gunneridae</taxon>
        <taxon>Pentapetalae</taxon>
        <taxon>rosids</taxon>
        <taxon>malvids</taxon>
        <taxon>Malvales</taxon>
        <taxon>Malvaceae</taxon>
        <taxon>Malvoideae</taxon>
        <taxon>Hibiscus</taxon>
    </lineage>
</organism>
<keyword evidence="3" id="KW-1185">Reference proteome</keyword>
<evidence type="ECO:0000313" key="3">
    <source>
        <dbReference type="Proteomes" id="UP001396334"/>
    </source>
</evidence>
<proteinExistence type="predicted"/>
<name>A0ABR1ZYV1_9ROSI</name>
<feature type="region of interest" description="Disordered" evidence="1">
    <location>
        <begin position="63"/>
        <end position="82"/>
    </location>
</feature>
<evidence type="ECO:0000256" key="1">
    <source>
        <dbReference type="SAM" id="MobiDB-lite"/>
    </source>
</evidence>
<dbReference type="EMBL" id="JBBPBN010000495">
    <property type="protein sequence ID" value="KAK8485556.1"/>
    <property type="molecule type" value="Genomic_DNA"/>
</dbReference>
<comment type="caution">
    <text evidence="2">The sequence shown here is derived from an EMBL/GenBank/DDBJ whole genome shotgun (WGS) entry which is preliminary data.</text>
</comment>
<reference evidence="2 3" key="1">
    <citation type="journal article" date="2024" name="G3 (Bethesda)">
        <title>Genome assembly of Hibiscus sabdariffa L. provides insights into metabolisms of medicinal natural products.</title>
        <authorList>
            <person name="Kim T."/>
        </authorList>
    </citation>
    <scope>NUCLEOTIDE SEQUENCE [LARGE SCALE GENOMIC DNA]</scope>
    <source>
        <strain evidence="2">TK-2024</strain>
        <tissue evidence="2">Old leaves</tissue>
    </source>
</reference>
<evidence type="ECO:0000313" key="2">
    <source>
        <dbReference type="EMBL" id="KAK8485556.1"/>
    </source>
</evidence>
<protein>
    <submittedName>
        <fullName evidence="2">Uncharacterized protein</fullName>
    </submittedName>
</protein>
<gene>
    <name evidence="2" type="ORF">V6N11_026932</name>
</gene>
<dbReference type="Proteomes" id="UP001396334">
    <property type="component" value="Unassembled WGS sequence"/>
</dbReference>